<organism evidence="3 4">
    <name type="scientific">Quercus lobata</name>
    <name type="common">Valley oak</name>
    <dbReference type="NCBI Taxonomy" id="97700"/>
    <lineage>
        <taxon>Eukaryota</taxon>
        <taxon>Viridiplantae</taxon>
        <taxon>Streptophyta</taxon>
        <taxon>Embryophyta</taxon>
        <taxon>Tracheophyta</taxon>
        <taxon>Spermatophyta</taxon>
        <taxon>Magnoliopsida</taxon>
        <taxon>eudicotyledons</taxon>
        <taxon>Gunneridae</taxon>
        <taxon>Pentapetalae</taxon>
        <taxon>rosids</taxon>
        <taxon>fabids</taxon>
        <taxon>Fagales</taxon>
        <taxon>Fagaceae</taxon>
        <taxon>Quercus</taxon>
    </lineage>
</organism>
<dbReference type="EnsemblPlants" id="QL08p051501:mrna">
    <property type="protein sequence ID" value="QL08p051501:mrna"/>
    <property type="gene ID" value="QL08p051501"/>
</dbReference>
<dbReference type="Proteomes" id="UP000594261">
    <property type="component" value="Chromosome 8"/>
</dbReference>
<evidence type="ECO:0000313" key="4">
    <source>
        <dbReference type="Proteomes" id="UP000594261"/>
    </source>
</evidence>
<dbReference type="InParanoid" id="A0A7N2N7Y2"/>
<reference evidence="2 4" key="1">
    <citation type="journal article" date="2016" name="G3 (Bethesda)">
        <title>First Draft Assembly and Annotation of the Genome of a California Endemic Oak Quercus lobata Nee (Fagaceae).</title>
        <authorList>
            <person name="Sork V.L."/>
            <person name="Fitz-Gibbon S.T."/>
            <person name="Puiu D."/>
            <person name="Crepeau M."/>
            <person name="Gugger P.F."/>
            <person name="Sherman R."/>
            <person name="Stevens K."/>
            <person name="Langley C.H."/>
            <person name="Pellegrini M."/>
            <person name="Salzberg S.L."/>
        </authorList>
    </citation>
    <scope>NUCLEOTIDE SEQUENCE [LARGE SCALE GENOMIC DNA]</scope>
    <source>
        <strain evidence="4">cv. SW786</strain>
    </source>
</reference>
<evidence type="ECO:0000256" key="1">
    <source>
        <dbReference type="SAM" id="MobiDB-lite"/>
    </source>
</evidence>
<dbReference type="EMBL" id="LRBV02000008">
    <property type="status" value="NOT_ANNOTATED_CDS"/>
    <property type="molecule type" value="Genomic_DNA"/>
</dbReference>
<feature type="region of interest" description="Disordered" evidence="1">
    <location>
        <begin position="192"/>
        <end position="216"/>
    </location>
</feature>
<dbReference type="EnsemblPlants" id="QL93p0336_0019:mrna">
    <property type="protein sequence ID" value="QL93p0336_0019:mrna"/>
    <property type="gene ID" value="QL93p0336_0019"/>
</dbReference>
<name>A0A7N2N7Y2_QUELO</name>
<sequence>MGEASRNGFEKNDRSGYHRGSYKDRLVGSIPGAYEQAFGFETSMEEEIESDEVEEVLCEGMTTLKLSKEEIRRIREPWGQAIIVNTFELKRMEPAMEKWAIFLRGKVIPLGGKTIEGIQRDPTNIIGWYEEEAMEAWKNIFPLTEVSAQLGYLPMKDEAWITMPNPYWHFLMNKSKFQPLCFGKYPSGIGDRTKESSAGTANRDGGNGKLIPNQTSPILDADHCMYFGHP</sequence>
<dbReference type="AlphaFoldDB" id="A0A7N2N7Y2"/>
<proteinExistence type="predicted"/>
<evidence type="ECO:0000313" key="2">
    <source>
        <dbReference type="EnsemblPlants" id="QL08p051501:mrna"/>
    </source>
</evidence>
<reference evidence="3" key="2">
    <citation type="submission" date="2021-01" db="UniProtKB">
        <authorList>
            <consortium name="EnsemblPlants"/>
        </authorList>
    </citation>
    <scope>IDENTIFICATION</scope>
</reference>
<dbReference type="Gramene" id="QL93p0336_0019:mrna">
    <property type="protein sequence ID" value="QL93p0336_0019:mrna"/>
    <property type="gene ID" value="QL93p0336_0019"/>
</dbReference>
<keyword evidence="4" id="KW-1185">Reference proteome</keyword>
<dbReference type="Gramene" id="QL08p051501:mrna">
    <property type="protein sequence ID" value="QL08p051501:mrna"/>
    <property type="gene ID" value="QL08p051501"/>
</dbReference>
<protein>
    <recommendedName>
        <fullName evidence="5">DUF4283 domain-containing protein</fullName>
    </recommendedName>
</protein>
<evidence type="ECO:0008006" key="5">
    <source>
        <dbReference type="Google" id="ProtNLM"/>
    </source>
</evidence>
<evidence type="ECO:0000313" key="3">
    <source>
        <dbReference type="EnsemblPlants" id="QL93p0336_0019:mrna"/>
    </source>
</evidence>
<accession>A0A7N2N7Y2</accession>